<reference evidence="1" key="3">
    <citation type="submission" date="2025-09" db="UniProtKB">
        <authorList>
            <consortium name="Ensembl"/>
        </authorList>
    </citation>
    <scope>IDENTIFICATION</scope>
</reference>
<evidence type="ECO:0000313" key="1">
    <source>
        <dbReference type="Ensembl" id="ENSMICP00000003026.3"/>
    </source>
</evidence>
<keyword evidence="2" id="KW-1185">Reference proteome</keyword>
<accession>A0A8C5XBI2</accession>
<protein>
    <submittedName>
        <fullName evidence="1">Uncharacterized protein</fullName>
    </submittedName>
</protein>
<name>A0A8C5XBI2_MICMU</name>
<dbReference type="InterPro" id="IPR031718">
    <property type="entry name" value="DEC1"/>
</dbReference>
<dbReference type="GeneTree" id="ENSGT01050000247665"/>
<dbReference type="Proteomes" id="UP000694394">
    <property type="component" value="Chromosome 10"/>
</dbReference>
<organism evidence="1 2">
    <name type="scientific">Microcebus murinus</name>
    <name type="common">Gray mouse lemur</name>
    <name type="synonym">Lemur murinus</name>
    <dbReference type="NCBI Taxonomy" id="30608"/>
    <lineage>
        <taxon>Eukaryota</taxon>
        <taxon>Metazoa</taxon>
        <taxon>Chordata</taxon>
        <taxon>Craniata</taxon>
        <taxon>Vertebrata</taxon>
        <taxon>Euteleostomi</taxon>
        <taxon>Mammalia</taxon>
        <taxon>Eutheria</taxon>
        <taxon>Euarchontoglires</taxon>
        <taxon>Primates</taxon>
        <taxon>Strepsirrhini</taxon>
        <taxon>Lemuriformes</taxon>
        <taxon>Cheirogaleidae</taxon>
        <taxon>Microcebus</taxon>
    </lineage>
</organism>
<dbReference type="AlphaFoldDB" id="A0A8C5XBI2"/>
<sequence length="65" mass="7176">LFLSVLEAGKCKSWQQCLVGAFSPCYPMVEGKRRSVQWQAGLRCNGEKDFMVSIVRPKAAEGLGN</sequence>
<dbReference type="EMBL" id="ABDC03014836">
    <property type="status" value="NOT_ANNOTATED_CDS"/>
    <property type="molecule type" value="Genomic_DNA"/>
</dbReference>
<reference evidence="1" key="1">
    <citation type="submission" date="2016-12" db="EMBL/GenBank/DDBJ databases">
        <title>Mouse lemur reference genome and diversity panel.</title>
        <authorList>
            <person name="Harris R."/>
            <person name="Larsen P."/>
            <person name="Liu Y."/>
            <person name="Hughes D.S."/>
            <person name="Murali S."/>
            <person name="Raveendran M."/>
            <person name="Korchina V."/>
            <person name="Wang M."/>
            <person name="Jhangiani S."/>
            <person name="Bandaranaike D."/>
            <person name="Bellair M."/>
            <person name="Blankenburg K."/>
            <person name="Chao H."/>
            <person name="Dahdouli M."/>
            <person name="Dinh H."/>
            <person name="Doddapaneni H."/>
            <person name="English A."/>
            <person name="Firestine M."/>
            <person name="Gnanaolivu R."/>
            <person name="Gross S."/>
            <person name="Hernandez B."/>
            <person name="Javaid M."/>
            <person name="Jayaseelan J."/>
            <person name="Jones J."/>
            <person name="Khan Z."/>
            <person name="Kovar C."/>
            <person name="Kurapati P."/>
            <person name="Le B."/>
            <person name="Lee S."/>
            <person name="Li M."/>
            <person name="Mathew T."/>
            <person name="Narasimhan A."/>
            <person name="Ngo D."/>
            <person name="Nguyen L."/>
            <person name="Okwuonu G."/>
            <person name="Ongeri F."/>
            <person name="Osuji N."/>
            <person name="Pu L.-L."/>
            <person name="Puazo M."/>
            <person name="Quiroz J."/>
            <person name="Raj R."/>
            <person name="Rajbhandari K."/>
            <person name="Reid J.G."/>
            <person name="Santibanez J."/>
            <person name="Sexton D."/>
            <person name="Skinner E."/>
            <person name="Vee V."/>
            <person name="Weissenberger G."/>
            <person name="Wu Y."/>
            <person name="Xin Y."/>
            <person name="Han Y."/>
            <person name="Campbell C."/>
            <person name="Brown A."/>
            <person name="Sullivan B."/>
            <person name="Shelton J."/>
            <person name="Brown S."/>
            <person name="Dudchenko O."/>
            <person name="Machol I."/>
            <person name="Durand N."/>
            <person name="Shamim M."/>
            <person name="Lieberman A."/>
            <person name="Muzny D.M."/>
            <person name="Richards S."/>
            <person name="Yoder A."/>
            <person name="Worley K.C."/>
            <person name="Rogers J."/>
            <person name="Gibbs R.A."/>
        </authorList>
    </citation>
    <scope>NUCLEOTIDE SEQUENCE [LARGE SCALE GENOMIC DNA]</scope>
</reference>
<reference evidence="1" key="2">
    <citation type="submission" date="2025-08" db="UniProtKB">
        <authorList>
            <consortium name="Ensembl"/>
        </authorList>
    </citation>
    <scope>IDENTIFICATION</scope>
</reference>
<proteinExistence type="predicted"/>
<evidence type="ECO:0000313" key="2">
    <source>
        <dbReference type="Proteomes" id="UP000694394"/>
    </source>
</evidence>
<dbReference type="Pfam" id="PF15859">
    <property type="entry name" value="DEC1"/>
    <property type="match status" value="1"/>
</dbReference>
<dbReference type="Ensembl" id="ENSMICT00000003329.3">
    <property type="protein sequence ID" value="ENSMICP00000003026.3"/>
    <property type="gene ID" value="ENSMICG00000003332.3"/>
</dbReference>